<feature type="compositionally biased region" description="Basic residues" evidence="1">
    <location>
        <begin position="77"/>
        <end position="90"/>
    </location>
</feature>
<evidence type="ECO:0000313" key="2">
    <source>
        <dbReference type="EMBL" id="KRY28951.1"/>
    </source>
</evidence>
<dbReference type="AlphaFoldDB" id="A0A0V1AVW1"/>
<dbReference type="InParanoid" id="A0A0V1AVW1"/>
<protein>
    <submittedName>
        <fullName evidence="2">Uncharacterized protein</fullName>
    </submittedName>
</protein>
<gene>
    <name evidence="2" type="ORF">T01_13052</name>
</gene>
<reference evidence="2 3" key="1">
    <citation type="submission" date="2015-01" db="EMBL/GenBank/DDBJ databases">
        <title>Evolution of Trichinella species and genotypes.</title>
        <authorList>
            <person name="Korhonen P.K."/>
            <person name="Edoardo P."/>
            <person name="Giuseppe L.R."/>
            <person name="Gasser R.B."/>
        </authorList>
    </citation>
    <scope>NUCLEOTIDE SEQUENCE [LARGE SCALE GENOMIC DNA]</scope>
    <source>
        <strain evidence="2">ISS3</strain>
    </source>
</reference>
<feature type="region of interest" description="Disordered" evidence="1">
    <location>
        <begin position="25"/>
        <end position="49"/>
    </location>
</feature>
<proteinExistence type="predicted"/>
<dbReference type="EMBL" id="JYDH01000186">
    <property type="protein sequence ID" value="KRY28951.1"/>
    <property type="molecule type" value="Genomic_DNA"/>
</dbReference>
<keyword evidence="3" id="KW-1185">Reference proteome</keyword>
<feature type="region of interest" description="Disordered" evidence="1">
    <location>
        <begin position="71"/>
        <end position="90"/>
    </location>
</feature>
<name>A0A0V1AVW1_TRISP</name>
<evidence type="ECO:0000313" key="3">
    <source>
        <dbReference type="Proteomes" id="UP000054776"/>
    </source>
</evidence>
<evidence type="ECO:0000256" key="1">
    <source>
        <dbReference type="SAM" id="MobiDB-lite"/>
    </source>
</evidence>
<accession>A0A0V1AVW1</accession>
<comment type="caution">
    <text evidence="2">The sequence shown here is derived from an EMBL/GenBank/DDBJ whole genome shotgun (WGS) entry which is preliminary data.</text>
</comment>
<dbReference type="Proteomes" id="UP000054776">
    <property type="component" value="Unassembled WGS sequence"/>
</dbReference>
<organism evidence="2 3">
    <name type="scientific">Trichinella spiralis</name>
    <name type="common">Trichina worm</name>
    <dbReference type="NCBI Taxonomy" id="6334"/>
    <lineage>
        <taxon>Eukaryota</taxon>
        <taxon>Metazoa</taxon>
        <taxon>Ecdysozoa</taxon>
        <taxon>Nematoda</taxon>
        <taxon>Enoplea</taxon>
        <taxon>Dorylaimia</taxon>
        <taxon>Trichinellida</taxon>
        <taxon>Trichinellidae</taxon>
        <taxon>Trichinella</taxon>
    </lineage>
</organism>
<sequence length="90" mass="10309">MKILFLPIAKCEQQQHTFDRSITVLPPPVQLDSGEEEESSFRRPELPLELGSTQSHIRLHPRATSEMKLLSLSNSKNKLKSNRLRSGRSR</sequence>